<dbReference type="GO" id="GO:0006355">
    <property type="term" value="P:regulation of DNA-templated transcription"/>
    <property type="evidence" value="ECO:0007669"/>
    <property type="project" value="InterPro"/>
</dbReference>
<dbReference type="GO" id="GO:0005737">
    <property type="term" value="C:cytoplasm"/>
    <property type="evidence" value="ECO:0007669"/>
    <property type="project" value="UniProtKB-SubCell"/>
</dbReference>
<comment type="caution">
    <text evidence="9">The sequence shown here is derived from an EMBL/GenBank/DDBJ whole genome shotgun (WGS) entry which is preliminary data.</text>
</comment>
<feature type="repeat" description="TPR" evidence="6">
    <location>
        <begin position="235"/>
        <end position="268"/>
    </location>
</feature>
<proteinExistence type="inferred from homology"/>
<evidence type="ECO:0000256" key="2">
    <source>
        <dbReference type="ARBA" id="ARBA00022490"/>
    </source>
</evidence>
<evidence type="ECO:0000256" key="7">
    <source>
        <dbReference type="SAM" id="Phobius"/>
    </source>
</evidence>
<dbReference type="PANTHER" id="PTHR46630:SF1">
    <property type="entry name" value="TETRATRICOPEPTIDE REPEAT PROTEIN 29"/>
    <property type="match status" value="1"/>
</dbReference>
<keyword evidence="4 6" id="KW-0802">TPR repeat</keyword>
<keyword evidence="7" id="KW-1133">Transmembrane helix</keyword>
<dbReference type="Proteomes" id="UP000295313">
    <property type="component" value="Unassembled WGS sequence"/>
</dbReference>
<keyword evidence="8" id="KW-0732">Signal</keyword>
<organism evidence="9 10">
    <name type="scientific">Epilithonimonas xixisoli</name>
    <dbReference type="NCBI Taxonomy" id="1476462"/>
    <lineage>
        <taxon>Bacteria</taxon>
        <taxon>Pseudomonadati</taxon>
        <taxon>Bacteroidota</taxon>
        <taxon>Flavobacteriia</taxon>
        <taxon>Flavobacteriales</taxon>
        <taxon>Weeksellaceae</taxon>
        <taxon>Chryseobacterium group</taxon>
        <taxon>Epilithonimonas</taxon>
    </lineage>
</organism>
<dbReference type="InterPro" id="IPR011990">
    <property type="entry name" value="TPR-like_helical_dom_sf"/>
</dbReference>
<dbReference type="Gene3D" id="1.25.40.10">
    <property type="entry name" value="Tetratricopeptide repeat domain"/>
    <property type="match status" value="2"/>
</dbReference>
<feature type="chain" id="PRO_5020807587" evidence="8">
    <location>
        <begin position="22"/>
        <end position="485"/>
    </location>
</feature>
<keyword evidence="2" id="KW-0963">Cytoplasm</keyword>
<dbReference type="SUPFAM" id="SSF46894">
    <property type="entry name" value="C-terminal effector domain of the bipartite response regulators"/>
    <property type="match status" value="1"/>
</dbReference>
<keyword evidence="7" id="KW-0472">Membrane</keyword>
<gene>
    <name evidence="9" type="ORF">B0I22_0208</name>
</gene>
<feature type="transmembrane region" description="Helical" evidence="7">
    <location>
        <begin position="335"/>
        <end position="357"/>
    </location>
</feature>
<feature type="signal peptide" evidence="8">
    <location>
        <begin position="1"/>
        <end position="21"/>
    </location>
</feature>
<dbReference type="InterPro" id="IPR016032">
    <property type="entry name" value="Sig_transdc_resp-reg_C-effctor"/>
</dbReference>
<comment type="subcellular location">
    <subcellularLocation>
        <location evidence="1">Cytoplasm</location>
    </subcellularLocation>
</comment>
<evidence type="ECO:0000256" key="8">
    <source>
        <dbReference type="SAM" id="SignalP"/>
    </source>
</evidence>
<dbReference type="AlphaFoldDB" id="A0A4R8I7X3"/>
<keyword evidence="10" id="KW-1185">Reference proteome</keyword>
<evidence type="ECO:0000313" key="10">
    <source>
        <dbReference type="Proteomes" id="UP000295313"/>
    </source>
</evidence>
<evidence type="ECO:0000256" key="4">
    <source>
        <dbReference type="ARBA" id="ARBA00022803"/>
    </source>
</evidence>
<dbReference type="InterPro" id="IPR019734">
    <property type="entry name" value="TPR_rpt"/>
</dbReference>
<evidence type="ECO:0000256" key="1">
    <source>
        <dbReference type="ARBA" id="ARBA00004496"/>
    </source>
</evidence>
<protein>
    <submittedName>
        <fullName evidence="9">Tetratricopeptide repeat protein</fullName>
    </submittedName>
</protein>
<evidence type="ECO:0000256" key="6">
    <source>
        <dbReference type="PROSITE-ProRule" id="PRU00339"/>
    </source>
</evidence>
<comment type="similarity">
    <text evidence="5">Belongs to the Rap family.</text>
</comment>
<reference evidence="9 10" key="1">
    <citation type="submission" date="2019-03" db="EMBL/GenBank/DDBJ databases">
        <title>Genomic Encyclopedia of Type Strains, Phase III (KMG-III): the genomes of soil and plant-associated and newly described type strains.</title>
        <authorList>
            <person name="Whitman W."/>
        </authorList>
    </citation>
    <scope>NUCLEOTIDE SEQUENCE [LARGE SCALE GENOMIC DNA]</scope>
    <source>
        <strain evidence="9 10">CGMCC 1.12802</strain>
    </source>
</reference>
<dbReference type="Pfam" id="PF13424">
    <property type="entry name" value="TPR_12"/>
    <property type="match status" value="1"/>
</dbReference>
<dbReference type="Gene3D" id="1.10.10.10">
    <property type="entry name" value="Winged helix-like DNA-binding domain superfamily/Winged helix DNA-binding domain"/>
    <property type="match status" value="1"/>
</dbReference>
<evidence type="ECO:0000256" key="5">
    <source>
        <dbReference type="ARBA" id="ARBA00038253"/>
    </source>
</evidence>
<dbReference type="PANTHER" id="PTHR46630">
    <property type="entry name" value="TETRATRICOPEPTIDE REPEAT PROTEIN 29"/>
    <property type="match status" value="1"/>
</dbReference>
<dbReference type="SMART" id="SM00028">
    <property type="entry name" value="TPR"/>
    <property type="match status" value="3"/>
</dbReference>
<dbReference type="GO" id="GO:0003677">
    <property type="term" value="F:DNA binding"/>
    <property type="evidence" value="ECO:0007669"/>
    <property type="project" value="InterPro"/>
</dbReference>
<evidence type="ECO:0000256" key="3">
    <source>
        <dbReference type="ARBA" id="ARBA00022737"/>
    </source>
</evidence>
<keyword evidence="3" id="KW-0677">Repeat</keyword>
<keyword evidence="7" id="KW-0812">Transmembrane</keyword>
<name>A0A4R8I7X3_9FLAO</name>
<dbReference type="InterPro" id="IPR051476">
    <property type="entry name" value="Bac_ResReg_Asp_Phosphatase"/>
</dbReference>
<sequence length="485" mass="56729">MKSKQTLLLVLLFSLFVQTKAQEFSTKKIDSTIVSTFQLADRSQALKISLEAFKLSDKNGYYLGKAKSLKAIINSYLGLGEQQKALEYADKLLAISSKENDDYHSVQALIAKALGFSYLGFFEKAYETSKLAESLCQKVKDNDEFNSSMGQIYSGRSEIMNLQYLPPEKTLEQDLKSVEYYKKIKDEKKRNGWLAIQYSSLGYTYIDLNKHEEALHFSRKAYLLSKIENDSINQAFGLYGIGNTYLEMNQLDSSIYYYKKALPIFEKAQDIYRLQYIYDDLATIYEKSGEDKLYNYYSKKSKELYDIIRKKEKIETDKISKKIIDHEKTKWYENLYFIIAGLVIFFLVKLYFTIKIFRRYKKEKQQRKTTKDNLLEKELVVNELESKINDSFSELLELAKANDSSFLSRFKEIYSDFYIKLTEKYPDMTSGQVKFCALLKLNFSTKEIAQCSHISVRSVEMKKSRLRKQLNIPSEVDLNNWMMNL</sequence>
<dbReference type="EMBL" id="SOEO01000001">
    <property type="protein sequence ID" value="TDX86102.1"/>
    <property type="molecule type" value="Genomic_DNA"/>
</dbReference>
<dbReference type="SUPFAM" id="SSF48452">
    <property type="entry name" value="TPR-like"/>
    <property type="match status" value="2"/>
</dbReference>
<accession>A0A4R8I7X3</accession>
<evidence type="ECO:0000313" key="9">
    <source>
        <dbReference type="EMBL" id="TDX86102.1"/>
    </source>
</evidence>
<dbReference type="PROSITE" id="PS50005">
    <property type="entry name" value="TPR"/>
    <property type="match status" value="1"/>
</dbReference>
<dbReference type="InterPro" id="IPR036388">
    <property type="entry name" value="WH-like_DNA-bd_sf"/>
</dbReference>